<protein>
    <submittedName>
        <fullName evidence="2">Uncharacterized protein</fullName>
    </submittedName>
</protein>
<evidence type="ECO:0000256" key="1">
    <source>
        <dbReference type="SAM" id="MobiDB-lite"/>
    </source>
</evidence>
<feature type="compositionally biased region" description="Low complexity" evidence="1">
    <location>
        <begin position="7"/>
        <end position="25"/>
    </location>
</feature>
<feature type="region of interest" description="Disordered" evidence="1">
    <location>
        <begin position="1"/>
        <end position="25"/>
    </location>
</feature>
<feature type="region of interest" description="Disordered" evidence="1">
    <location>
        <begin position="177"/>
        <end position="200"/>
    </location>
</feature>
<name>A0A7S2EH77_9STRA</name>
<dbReference type="AlphaFoldDB" id="A0A7S2EH77"/>
<accession>A0A7S2EH77</accession>
<reference evidence="2" key="1">
    <citation type="submission" date="2021-01" db="EMBL/GenBank/DDBJ databases">
        <authorList>
            <person name="Corre E."/>
            <person name="Pelletier E."/>
            <person name="Niang G."/>
            <person name="Scheremetjew M."/>
            <person name="Finn R."/>
            <person name="Kale V."/>
            <person name="Holt S."/>
            <person name="Cochrane G."/>
            <person name="Meng A."/>
            <person name="Brown T."/>
            <person name="Cohen L."/>
        </authorList>
    </citation>
    <scope>NUCLEOTIDE SEQUENCE</scope>
    <source>
        <strain evidence="2">Pop2</strain>
    </source>
</reference>
<evidence type="ECO:0000313" key="2">
    <source>
        <dbReference type="EMBL" id="CAD9335225.1"/>
    </source>
</evidence>
<organism evidence="2">
    <name type="scientific">Ditylum brightwellii</name>
    <dbReference type="NCBI Taxonomy" id="49249"/>
    <lineage>
        <taxon>Eukaryota</taxon>
        <taxon>Sar</taxon>
        <taxon>Stramenopiles</taxon>
        <taxon>Ochrophyta</taxon>
        <taxon>Bacillariophyta</taxon>
        <taxon>Mediophyceae</taxon>
        <taxon>Lithodesmiophycidae</taxon>
        <taxon>Lithodesmiales</taxon>
        <taxon>Lithodesmiaceae</taxon>
        <taxon>Ditylum</taxon>
    </lineage>
</organism>
<gene>
    <name evidence="2" type="ORF">DBRI1063_LOCUS13688</name>
</gene>
<dbReference type="EMBL" id="HBGN01021451">
    <property type="protein sequence ID" value="CAD9335225.1"/>
    <property type="molecule type" value="Transcribed_RNA"/>
</dbReference>
<sequence>MAEAKNDNATNNDNQSNNNDKETTTSSFLSSMTFASMRDCECDECDAACGMNFASLPSSIAEAITRHKKRLKLQDDVDEEEKKKKEQERSLVCRSQEGISVWKWTLPMGAEPLIEYGNSHRIVFVEDIAKHAKIQSIGKGIIGSSEEERTRTNVSWNKQSAYIIKCNGGKALGFTQSSHAIIPPNDDDNDVNDDNNKKEGEEEKDVVLYIFKIMPKTLLAYDDGKKKKKKDDWIMVMLDMFHKILIASSSEVMDEVSSSSSSSDNDLFELEKEECMEIQKCLSSLLEESNT</sequence>
<proteinExistence type="predicted"/>